<protein>
    <submittedName>
        <fullName evidence="1">Uncharacterized protein</fullName>
    </submittedName>
</protein>
<dbReference type="EMBL" id="MJBS01000097">
    <property type="protein sequence ID" value="OHE94562.1"/>
    <property type="molecule type" value="Genomic_DNA"/>
</dbReference>
<gene>
    <name evidence="1" type="ORF">CORC01_10090</name>
</gene>
<evidence type="ECO:0000313" key="1">
    <source>
        <dbReference type="EMBL" id="OHE94562.1"/>
    </source>
</evidence>
<reference evidence="1 2" key="1">
    <citation type="submission" date="2016-09" db="EMBL/GenBank/DDBJ databases">
        <authorList>
            <person name="Capua I."/>
            <person name="De Benedictis P."/>
            <person name="Joannis T."/>
            <person name="Lombin L.H."/>
            <person name="Cattoli G."/>
        </authorList>
    </citation>
    <scope>NUCLEOTIDE SEQUENCE [LARGE SCALE GENOMIC DNA]</scope>
    <source>
        <strain evidence="1 2">IMI 309357</strain>
    </source>
</reference>
<proteinExistence type="predicted"/>
<keyword evidence="2" id="KW-1185">Reference proteome</keyword>
<comment type="caution">
    <text evidence="1">The sequence shown here is derived from an EMBL/GenBank/DDBJ whole genome shotgun (WGS) entry which is preliminary data.</text>
</comment>
<dbReference type="RefSeq" id="XP_022471724.1">
    <property type="nucleotide sequence ID" value="XM_022621719.1"/>
</dbReference>
<name>A0A1G4AZT3_9PEZI</name>
<dbReference type="Proteomes" id="UP000176998">
    <property type="component" value="Unassembled WGS sequence"/>
</dbReference>
<accession>A0A1G4AZT3</accession>
<dbReference type="GeneID" id="34563229"/>
<dbReference type="AlphaFoldDB" id="A0A1G4AZT3"/>
<sequence>MRERIAIRSPEIVTGARVHPGTLGGRSSQSQNEGFFYDLTGRLGHVKAGFKLQGTKDVRGRGSGWTVGWVDEDKECLVGIVDEHRHPALALALAALPCPSPVSSSSFPSSVESSGSLPAAPGSPAALAYVHVHRIRQIGSQTVGWLAGIRSRQTSGEQASISGTGRTCLFSFRCPEATPEHCQLCTASGPRSAANSPDFTCGHCPRGELTSCEWMRCQTAPCFGLRGQESQCVSLLPFRIPAGHASLASSVMKVAPPSLADPWR</sequence>
<evidence type="ECO:0000313" key="2">
    <source>
        <dbReference type="Proteomes" id="UP000176998"/>
    </source>
</evidence>
<organism evidence="1 2">
    <name type="scientific">Colletotrichum orchidophilum</name>
    <dbReference type="NCBI Taxonomy" id="1209926"/>
    <lineage>
        <taxon>Eukaryota</taxon>
        <taxon>Fungi</taxon>
        <taxon>Dikarya</taxon>
        <taxon>Ascomycota</taxon>
        <taxon>Pezizomycotina</taxon>
        <taxon>Sordariomycetes</taxon>
        <taxon>Hypocreomycetidae</taxon>
        <taxon>Glomerellales</taxon>
        <taxon>Glomerellaceae</taxon>
        <taxon>Colletotrichum</taxon>
    </lineage>
</organism>